<dbReference type="InterPro" id="IPR036770">
    <property type="entry name" value="Ankyrin_rpt-contain_sf"/>
</dbReference>
<dbReference type="Gene3D" id="1.25.40.20">
    <property type="entry name" value="Ankyrin repeat-containing domain"/>
    <property type="match status" value="3"/>
</dbReference>
<dbReference type="PANTHER" id="PTHR24133:SF40">
    <property type="entry name" value="ANKYRIN REPEAT DOMAIN 44"/>
    <property type="match status" value="1"/>
</dbReference>
<dbReference type="Proteomes" id="UP001497623">
    <property type="component" value="Unassembled WGS sequence"/>
</dbReference>
<keyword evidence="4" id="KW-1185">Reference proteome</keyword>
<evidence type="ECO:0000256" key="2">
    <source>
        <dbReference type="SAM" id="MobiDB-lite"/>
    </source>
</evidence>
<dbReference type="PROSITE" id="PS50088">
    <property type="entry name" value="ANK_REPEAT"/>
    <property type="match status" value="5"/>
</dbReference>
<feature type="compositionally biased region" description="Basic and acidic residues" evidence="2">
    <location>
        <begin position="274"/>
        <end position="295"/>
    </location>
</feature>
<dbReference type="SUPFAM" id="SSF48403">
    <property type="entry name" value="Ankyrin repeat"/>
    <property type="match status" value="1"/>
</dbReference>
<reference evidence="3 4" key="1">
    <citation type="submission" date="2024-05" db="EMBL/GenBank/DDBJ databases">
        <authorList>
            <person name="Wallberg A."/>
        </authorList>
    </citation>
    <scope>NUCLEOTIDE SEQUENCE [LARGE SCALE GENOMIC DNA]</scope>
</reference>
<name>A0AAV2RR75_MEGNR</name>
<evidence type="ECO:0000313" key="4">
    <source>
        <dbReference type="Proteomes" id="UP001497623"/>
    </source>
</evidence>
<dbReference type="PRINTS" id="PR01415">
    <property type="entry name" value="ANKYRIN"/>
</dbReference>
<dbReference type="Pfam" id="PF12796">
    <property type="entry name" value="Ank_2"/>
    <property type="match status" value="2"/>
</dbReference>
<dbReference type="PANTHER" id="PTHR24133">
    <property type="entry name" value="ANKYRIN DOMAIN-CONTAINING"/>
    <property type="match status" value="1"/>
</dbReference>
<feature type="region of interest" description="Disordered" evidence="2">
    <location>
        <begin position="271"/>
        <end position="295"/>
    </location>
</feature>
<dbReference type="PROSITE" id="PS50297">
    <property type="entry name" value="ANK_REP_REGION"/>
    <property type="match status" value="4"/>
</dbReference>
<feature type="repeat" description="ANK" evidence="1">
    <location>
        <begin position="139"/>
        <end position="171"/>
    </location>
</feature>
<feature type="non-terminal residue" evidence="3">
    <location>
        <position position="295"/>
    </location>
</feature>
<dbReference type="InterPro" id="IPR052391">
    <property type="entry name" value="E3_Ligase-Neurotoxin"/>
</dbReference>
<dbReference type="SMART" id="SM00248">
    <property type="entry name" value="ANK"/>
    <property type="match status" value="5"/>
</dbReference>
<feature type="repeat" description="ANK" evidence="1">
    <location>
        <begin position="172"/>
        <end position="204"/>
    </location>
</feature>
<keyword evidence="1" id="KW-0040">ANK repeat</keyword>
<sequence length="295" mass="31902">MAGWKNHEVVAELLLDNGADTSAKGNKGDIPANDARKERYSKFANIINSNSAPAITTNVPPPTRITDQSTNAISGLELWKAAVRGNLGMVNRAIATGTNVNWKSFAGRTSLHATALYNRPAVTSALLTAGADKDAQNKDGETPLHMVSYRGSKDVARIIITAGADIEIKDKYGYTPLLKAALLNHTDLAELLLNNGADASVKASYDSGQGSTYDWTPLHYAALRNNLVLAELLLNHEADTSAKDVFYWTPLDIASHLNHVAMVELLQNNGAEPSAKHDSDNTLNENARKRQTDTW</sequence>
<feature type="repeat" description="ANK" evidence="1">
    <location>
        <begin position="106"/>
        <end position="138"/>
    </location>
</feature>
<accession>A0AAV2RR75</accession>
<proteinExistence type="predicted"/>
<feature type="repeat" description="ANK" evidence="1">
    <location>
        <begin position="213"/>
        <end position="245"/>
    </location>
</feature>
<comment type="caution">
    <text evidence="3">The sequence shown here is derived from an EMBL/GenBank/DDBJ whole genome shotgun (WGS) entry which is preliminary data.</text>
</comment>
<dbReference type="AlphaFoldDB" id="A0AAV2RR75"/>
<dbReference type="InterPro" id="IPR002110">
    <property type="entry name" value="Ankyrin_rpt"/>
</dbReference>
<protein>
    <submittedName>
        <fullName evidence="3">Uncharacterized protein</fullName>
    </submittedName>
</protein>
<dbReference type="EMBL" id="CAXKWB010026886">
    <property type="protein sequence ID" value="CAL4130838.1"/>
    <property type="molecule type" value="Genomic_DNA"/>
</dbReference>
<evidence type="ECO:0000256" key="1">
    <source>
        <dbReference type="PROSITE-ProRule" id="PRU00023"/>
    </source>
</evidence>
<gene>
    <name evidence="3" type="ORF">MNOR_LOCUS26644</name>
</gene>
<evidence type="ECO:0000313" key="3">
    <source>
        <dbReference type="EMBL" id="CAL4130838.1"/>
    </source>
</evidence>
<organism evidence="3 4">
    <name type="scientific">Meganyctiphanes norvegica</name>
    <name type="common">Northern krill</name>
    <name type="synonym">Thysanopoda norvegica</name>
    <dbReference type="NCBI Taxonomy" id="48144"/>
    <lineage>
        <taxon>Eukaryota</taxon>
        <taxon>Metazoa</taxon>
        <taxon>Ecdysozoa</taxon>
        <taxon>Arthropoda</taxon>
        <taxon>Crustacea</taxon>
        <taxon>Multicrustacea</taxon>
        <taxon>Malacostraca</taxon>
        <taxon>Eumalacostraca</taxon>
        <taxon>Eucarida</taxon>
        <taxon>Euphausiacea</taxon>
        <taxon>Euphausiidae</taxon>
        <taxon>Meganyctiphanes</taxon>
    </lineage>
</organism>
<feature type="repeat" description="ANK" evidence="1">
    <location>
        <begin position="249"/>
        <end position="278"/>
    </location>
</feature>